<gene>
    <name evidence="1" type="ORF">H0235_005895</name>
</gene>
<protein>
    <submittedName>
        <fullName evidence="1">Uncharacterized protein</fullName>
    </submittedName>
</protein>
<accession>A0A834P5Q1</accession>
<sequence>MQSICRHETELHLTQSSSFEDFAFAIGSRRAVVGRARAREQNEDGELKSSSCNDEFPRLIDVSGSEEGIRSVLMTLKGLRLNVISRWPMNPGLVSGTMQEGGQKYLRTLLVRRLTPHAWPSVLIRVALDQGSI</sequence>
<reference evidence="1" key="1">
    <citation type="journal article" date="2020" name="G3 (Bethesda)">
        <title>High-Quality Assemblies for Three Invasive Social Wasps from the &lt;i&gt;Vespula&lt;/i&gt; Genus.</title>
        <authorList>
            <person name="Harrop T.W.R."/>
            <person name="Guhlin J."/>
            <person name="McLaughlin G.M."/>
            <person name="Permina E."/>
            <person name="Stockwell P."/>
            <person name="Gilligan J."/>
            <person name="Le Lec M.F."/>
            <person name="Gruber M.A.M."/>
            <person name="Quinn O."/>
            <person name="Lovegrove M."/>
            <person name="Duncan E.J."/>
            <person name="Remnant E.J."/>
            <person name="Van Eeckhoven J."/>
            <person name="Graham B."/>
            <person name="Knapp R.A."/>
            <person name="Langford K.W."/>
            <person name="Kronenberg Z."/>
            <person name="Press M.O."/>
            <person name="Eacker S.M."/>
            <person name="Wilson-Rankin E.E."/>
            <person name="Purcell J."/>
            <person name="Lester P.J."/>
            <person name="Dearden P.K."/>
        </authorList>
    </citation>
    <scope>NUCLEOTIDE SEQUENCE</scope>
    <source>
        <strain evidence="1">Volc-1</strain>
    </source>
</reference>
<dbReference type="AlphaFoldDB" id="A0A834P5Q1"/>
<dbReference type="Proteomes" id="UP000600918">
    <property type="component" value="Unassembled WGS sequence"/>
</dbReference>
<comment type="caution">
    <text evidence="1">The sequence shown here is derived from an EMBL/GenBank/DDBJ whole genome shotgun (WGS) entry which is preliminary data.</text>
</comment>
<keyword evidence="2" id="KW-1185">Reference proteome</keyword>
<name>A0A834P5Q1_VESPE</name>
<evidence type="ECO:0000313" key="1">
    <source>
        <dbReference type="EMBL" id="KAF7429497.1"/>
    </source>
</evidence>
<organism evidence="1 2">
    <name type="scientific">Vespula pensylvanica</name>
    <name type="common">Western yellow jacket</name>
    <name type="synonym">Wasp</name>
    <dbReference type="NCBI Taxonomy" id="30213"/>
    <lineage>
        <taxon>Eukaryota</taxon>
        <taxon>Metazoa</taxon>
        <taxon>Ecdysozoa</taxon>
        <taxon>Arthropoda</taxon>
        <taxon>Hexapoda</taxon>
        <taxon>Insecta</taxon>
        <taxon>Pterygota</taxon>
        <taxon>Neoptera</taxon>
        <taxon>Endopterygota</taxon>
        <taxon>Hymenoptera</taxon>
        <taxon>Apocrita</taxon>
        <taxon>Aculeata</taxon>
        <taxon>Vespoidea</taxon>
        <taxon>Vespidae</taxon>
        <taxon>Vespinae</taxon>
        <taxon>Vespula</taxon>
    </lineage>
</organism>
<evidence type="ECO:0000313" key="2">
    <source>
        <dbReference type="Proteomes" id="UP000600918"/>
    </source>
</evidence>
<proteinExistence type="predicted"/>
<dbReference type="EMBL" id="JACSDY010000004">
    <property type="protein sequence ID" value="KAF7429497.1"/>
    <property type="molecule type" value="Genomic_DNA"/>
</dbReference>